<organism evidence="2 3">
    <name type="scientific">Botryosphaeria dothidea</name>
    <dbReference type="NCBI Taxonomy" id="55169"/>
    <lineage>
        <taxon>Eukaryota</taxon>
        <taxon>Fungi</taxon>
        <taxon>Dikarya</taxon>
        <taxon>Ascomycota</taxon>
        <taxon>Pezizomycotina</taxon>
        <taxon>Dothideomycetes</taxon>
        <taxon>Dothideomycetes incertae sedis</taxon>
        <taxon>Botryosphaeriales</taxon>
        <taxon>Botryosphaeriaceae</taxon>
        <taxon>Botryosphaeria</taxon>
    </lineage>
</organism>
<name>A0A8H4IW99_9PEZI</name>
<keyword evidence="3" id="KW-1185">Reference proteome</keyword>
<proteinExistence type="predicted"/>
<gene>
    <name evidence="2" type="ORF">GTA08_BOTSDO04377</name>
</gene>
<comment type="caution">
    <text evidence="2">The sequence shown here is derived from an EMBL/GenBank/DDBJ whole genome shotgun (WGS) entry which is preliminary data.</text>
</comment>
<dbReference type="OrthoDB" id="3945752at2759"/>
<feature type="region of interest" description="Disordered" evidence="1">
    <location>
        <begin position="122"/>
        <end position="211"/>
    </location>
</feature>
<evidence type="ECO:0000313" key="2">
    <source>
        <dbReference type="EMBL" id="KAF4308655.1"/>
    </source>
</evidence>
<sequence>MVSSRLAAAAAASDAATNNSTPPPPSSSTSAEESKAITLPVWGLVVPPEAQQWEEAGFRVRFSLLGLGEPSALMTTRSGLVEFVPSTASSEPSRPIIPAPPGLYEVEKWGPLDAYISREPAPSSSMVLDGSSHFGSLSSASDDRSDSTVTGDGAGVSTSLNPAAAAWSPPRPGLAPPSSSAPPRLAPPAFTLPSPGLPTQHSSFAQDHQRVSPHRTNYAGTLQQSQPSWLSHKPVLHPKMLLDDYKPSFNLSVLDVPGTVALEYPHYSSQSPLVVLIHGHIQIRERTTPRQ</sequence>
<feature type="compositionally biased region" description="Low complexity" evidence="1">
    <location>
        <begin position="7"/>
        <end position="20"/>
    </location>
</feature>
<feature type="compositionally biased region" description="Polar residues" evidence="1">
    <location>
        <begin position="197"/>
        <end position="206"/>
    </location>
</feature>
<protein>
    <submittedName>
        <fullName evidence="2">Uncharacterized protein</fullName>
    </submittedName>
</protein>
<dbReference type="Proteomes" id="UP000572817">
    <property type="component" value="Unassembled WGS sequence"/>
</dbReference>
<evidence type="ECO:0000313" key="3">
    <source>
        <dbReference type="Proteomes" id="UP000572817"/>
    </source>
</evidence>
<dbReference type="EMBL" id="WWBZ02000022">
    <property type="protein sequence ID" value="KAF4308655.1"/>
    <property type="molecule type" value="Genomic_DNA"/>
</dbReference>
<reference evidence="2" key="1">
    <citation type="submission" date="2020-04" db="EMBL/GenBank/DDBJ databases">
        <title>Genome Assembly and Annotation of Botryosphaeria dothidea sdau 11-99, a Latent Pathogen of Apple Fruit Ring Rot in China.</title>
        <authorList>
            <person name="Yu C."/>
            <person name="Diao Y."/>
            <person name="Lu Q."/>
            <person name="Zhao J."/>
            <person name="Cui S."/>
            <person name="Peng C."/>
            <person name="He B."/>
            <person name="Liu H."/>
        </authorList>
    </citation>
    <scope>NUCLEOTIDE SEQUENCE [LARGE SCALE GENOMIC DNA]</scope>
    <source>
        <strain evidence="2">Sdau11-99</strain>
    </source>
</reference>
<evidence type="ECO:0000256" key="1">
    <source>
        <dbReference type="SAM" id="MobiDB-lite"/>
    </source>
</evidence>
<feature type="compositionally biased region" description="Low complexity" evidence="1">
    <location>
        <begin position="176"/>
        <end position="189"/>
    </location>
</feature>
<dbReference type="AlphaFoldDB" id="A0A8H4IW99"/>
<accession>A0A8H4IW99</accession>
<feature type="compositionally biased region" description="Low complexity" evidence="1">
    <location>
        <begin position="128"/>
        <end position="140"/>
    </location>
</feature>
<feature type="region of interest" description="Disordered" evidence="1">
    <location>
        <begin position="1"/>
        <end position="34"/>
    </location>
</feature>